<keyword evidence="1" id="KW-0472">Membrane</keyword>
<organism evidence="3">
    <name type="scientific">Paenarthrobacter sp. AMU7</name>
    <dbReference type="NCBI Taxonomy" id="3162492"/>
    <lineage>
        <taxon>Bacteria</taxon>
        <taxon>Bacillati</taxon>
        <taxon>Actinomycetota</taxon>
        <taxon>Actinomycetes</taxon>
        <taxon>Micrococcales</taxon>
        <taxon>Micrococcaceae</taxon>
        <taxon>Paenarthrobacter</taxon>
    </lineage>
</organism>
<feature type="transmembrane region" description="Helical" evidence="1">
    <location>
        <begin position="130"/>
        <end position="150"/>
    </location>
</feature>
<dbReference type="SUPFAM" id="SSF55073">
    <property type="entry name" value="Nucleotide cyclase"/>
    <property type="match status" value="1"/>
</dbReference>
<dbReference type="PANTHER" id="PTHR45138:SF9">
    <property type="entry name" value="DIGUANYLATE CYCLASE DGCM-RELATED"/>
    <property type="match status" value="1"/>
</dbReference>
<name>A0AB39YQH4_9MICC</name>
<dbReference type="SMART" id="SM00267">
    <property type="entry name" value="GGDEF"/>
    <property type="match status" value="1"/>
</dbReference>
<feature type="transmembrane region" description="Helical" evidence="1">
    <location>
        <begin position="102"/>
        <end position="118"/>
    </location>
</feature>
<dbReference type="Gene3D" id="3.30.70.270">
    <property type="match status" value="1"/>
</dbReference>
<dbReference type="PANTHER" id="PTHR45138">
    <property type="entry name" value="REGULATORY COMPONENTS OF SENSORY TRANSDUCTION SYSTEM"/>
    <property type="match status" value="1"/>
</dbReference>
<dbReference type="EMBL" id="CP165735">
    <property type="protein sequence ID" value="XDV71408.1"/>
    <property type="molecule type" value="Genomic_DNA"/>
</dbReference>
<feature type="domain" description="GGDEF" evidence="2">
    <location>
        <begin position="257"/>
        <end position="388"/>
    </location>
</feature>
<dbReference type="GO" id="GO:0043709">
    <property type="term" value="P:cell adhesion involved in single-species biofilm formation"/>
    <property type="evidence" value="ECO:0007669"/>
    <property type="project" value="TreeGrafter"/>
</dbReference>
<dbReference type="GO" id="GO:0052621">
    <property type="term" value="F:diguanylate cyclase activity"/>
    <property type="evidence" value="ECO:0007669"/>
    <property type="project" value="TreeGrafter"/>
</dbReference>
<dbReference type="InterPro" id="IPR029787">
    <property type="entry name" value="Nucleotide_cyclase"/>
</dbReference>
<proteinExistence type="predicted"/>
<evidence type="ECO:0000313" key="3">
    <source>
        <dbReference type="EMBL" id="XDV71408.1"/>
    </source>
</evidence>
<accession>A0AB39YQH4</accession>
<dbReference type="RefSeq" id="WP_369745501.1">
    <property type="nucleotide sequence ID" value="NZ_CP165735.1"/>
</dbReference>
<feature type="transmembrane region" description="Helical" evidence="1">
    <location>
        <begin position="16"/>
        <end position="35"/>
    </location>
</feature>
<dbReference type="InterPro" id="IPR000160">
    <property type="entry name" value="GGDEF_dom"/>
</dbReference>
<sequence length="402" mass="42784">MIAVSLQEGTIVLDPFSVRMVLGLVVLTLIVISCVSSQRRRSPYAEWWRVALCLFLVGNAAFLLNGTDFQLWANPVGKVLVVAGSFCIWAGARTLRDHRVHPWFLAAASIPSGIASALDDPGNSVWSGGLVYLGLTTLGITLAGLELWFAKPVRSRITRFLSIIAGLTALYYLFRTVSFVLDGPTSQVFRTFFGYAPAALMHLILLVAVSSTMNTLSNKQLIKRLRERADRDHLTGLLNRGAFLELAARSLAESSPRGAALILADLDNFKAVNDEHGHAAGDSALRAFAAACTSSVRSSDLVARYGGEEFVLLLPGATQQRAEAIASDISGRLAAMKGPDGLPFPTVSYGVTSTGADVQDLAFLINVADAALYSAKAQGRNRVVGADPADAEAAAEASHPPS</sequence>
<dbReference type="Pfam" id="PF00990">
    <property type="entry name" value="GGDEF"/>
    <property type="match status" value="1"/>
</dbReference>
<keyword evidence="1" id="KW-0812">Transmembrane</keyword>
<evidence type="ECO:0000259" key="2">
    <source>
        <dbReference type="PROSITE" id="PS50887"/>
    </source>
</evidence>
<dbReference type="InterPro" id="IPR043128">
    <property type="entry name" value="Rev_trsase/Diguanyl_cyclase"/>
</dbReference>
<evidence type="ECO:0000256" key="1">
    <source>
        <dbReference type="SAM" id="Phobius"/>
    </source>
</evidence>
<reference evidence="3" key="1">
    <citation type="submission" date="2024-07" db="EMBL/GenBank/DDBJ databases">
        <authorList>
            <person name="Li J."/>
            <person name="Wei H."/>
            <person name="Ma J."/>
        </authorList>
    </citation>
    <scope>NUCLEOTIDE SEQUENCE</scope>
    <source>
        <strain evidence="3">AMU7</strain>
    </source>
</reference>
<feature type="transmembrane region" description="Helical" evidence="1">
    <location>
        <begin position="71"/>
        <end position="90"/>
    </location>
</feature>
<dbReference type="AlphaFoldDB" id="A0AB39YQH4"/>
<dbReference type="NCBIfam" id="TIGR00254">
    <property type="entry name" value="GGDEF"/>
    <property type="match status" value="1"/>
</dbReference>
<dbReference type="CDD" id="cd01949">
    <property type="entry name" value="GGDEF"/>
    <property type="match status" value="1"/>
</dbReference>
<dbReference type="GO" id="GO:0005886">
    <property type="term" value="C:plasma membrane"/>
    <property type="evidence" value="ECO:0007669"/>
    <property type="project" value="TreeGrafter"/>
</dbReference>
<feature type="transmembrane region" description="Helical" evidence="1">
    <location>
        <begin position="47"/>
        <end position="65"/>
    </location>
</feature>
<dbReference type="PROSITE" id="PS50887">
    <property type="entry name" value="GGDEF"/>
    <property type="match status" value="1"/>
</dbReference>
<gene>
    <name evidence="3" type="ORF">ABQM86_21010</name>
</gene>
<dbReference type="InterPro" id="IPR050469">
    <property type="entry name" value="Diguanylate_Cyclase"/>
</dbReference>
<dbReference type="GO" id="GO:1902201">
    <property type="term" value="P:negative regulation of bacterial-type flagellum-dependent cell motility"/>
    <property type="evidence" value="ECO:0007669"/>
    <property type="project" value="TreeGrafter"/>
</dbReference>
<keyword evidence="1" id="KW-1133">Transmembrane helix</keyword>
<feature type="transmembrane region" description="Helical" evidence="1">
    <location>
        <begin position="157"/>
        <end position="174"/>
    </location>
</feature>
<dbReference type="FunFam" id="3.30.70.270:FF:000001">
    <property type="entry name" value="Diguanylate cyclase domain protein"/>
    <property type="match status" value="1"/>
</dbReference>
<feature type="transmembrane region" description="Helical" evidence="1">
    <location>
        <begin position="194"/>
        <end position="216"/>
    </location>
</feature>
<protein>
    <submittedName>
        <fullName evidence="3">GGDEF domain-containing protein</fullName>
    </submittedName>
</protein>